<sequence>MIAVGIDVSKGKSTVAVLSGLGELLLSPRDYPHKEDSLNELCTWLHSLNDEVRIALEFTGYYHYSIRDKLIREGFFVSVVNPYLMKKFNDGSVRKGKSDKKDAIKIATYCVEKRNHLKPWNYLGKPYETLKFLSRQYHQMISLKTKQKVQLDNLFDLVMPDVKKVFLLTNRPTSCLALYDFVEKFQSWKVIKDMTYSTFEKRFLSYMKKKGYRPNASKAQRLYNIAQNSLLPREANYCTSLIFKQRIQLAKSTESATVAILKQMQELVKTLPEYELVHSFNGVGDILTPLLIAEIGDIRRFTSGKALNAYAGNDAPPFQSGTYLGTRRHISKRGSPFLRKVGYEVILALKISKPIQDPVYQFILKKQAEGKPKMVANMAGLNKFLRIYFARVMELFAI</sequence>
<dbReference type="Pfam" id="PF01548">
    <property type="entry name" value="DEDD_Tnp_IS110"/>
    <property type="match status" value="1"/>
</dbReference>
<evidence type="ECO:0000313" key="3">
    <source>
        <dbReference type="EMBL" id="MPL76618.1"/>
    </source>
</evidence>
<evidence type="ECO:0000259" key="1">
    <source>
        <dbReference type="Pfam" id="PF01548"/>
    </source>
</evidence>
<dbReference type="InterPro" id="IPR003346">
    <property type="entry name" value="Transposase_20"/>
</dbReference>
<proteinExistence type="predicted"/>
<dbReference type="GO" id="GO:0003677">
    <property type="term" value="F:DNA binding"/>
    <property type="evidence" value="ECO:0007669"/>
    <property type="project" value="InterPro"/>
</dbReference>
<dbReference type="NCBIfam" id="NF033542">
    <property type="entry name" value="transpos_IS110"/>
    <property type="match status" value="1"/>
</dbReference>
<protein>
    <submittedName>
        <fullName evidence="3">IS110 family transposase</fullName>
    </submittedName>
</protein>
<name>A0A644UCB0_9ZZZZ</name>
<dbReference type="GO" id="GO:0004803">
    <property type="term" value="F:transposase activity"/>
    <property type="evidence" value="ECO:0007669"/>
    <property type="project" value="InterPro"/>
</dbReference>
<dbReference type="AlphaFoldDB" id="A0A644UCB0"/>
<dbReference type="PANTHER" id="PTHR33055:SF13">
    <property type="entry name" value="TRANSPOSASE"/>
    <property type="match status" value="1"/>
</dbReference>
<dbReference type="InterPro" id="IPR002525">
    <property type="entry name" value="Transp_IS110-like_N"/>
</dbReference>
<feature type="domain" description="Transposase IS116/IS110/IS902 C-terminal" evidence="2">
    <location>
        <begin position="275"/>
        <end position="351"/>
    </location>
</feature>
<comment type="caution">
    <text evidence="3">The sequence shown here is derived from an EMBL/GenBank/DDBJ whole genome shotgun (WGS) entry which is preliminary data.</text>
</comment>
<dbReference type="InterPro" id="IPR047650">
    <property type="entry name" value="Transpos_IS110"/>
</dbReference>
<dbReference type="PANTHER" id="PTHR33055">
    <property type="entry name" value="TRANSPOSASE FOR INSERTION SEQUENCE ELEMENT IS1111A"/>
    <property type="match status" value="1"/>
</dbReference>
<dbReference type="Pfam" id="PF02371">
    <property type="entry name" value="Transposase_20"/>
    <property type="match status" value="1"/>
</dbReference>
<reference evidence="3" key="1">
    <citation type="submission" date="2019-08" db="EMBL/GenBank/DDBJ databases">
        <authorList>
            <person name="Kucharzyk K."/>
            <person name="Murdoch R.W."/>
            <person name="Higgins S."/>
            <person name="Loffler F."/>
        </authorList>
    </citation>
    <scope>NUCLEOTIDE SEQUENCE</scope>
</reference>
<dbReference type="EMBL" id="VSSQ01000099">
    <property type="protein sequence ID" value="MPL76618.1"/>
    <property type="molecule type" value="Genomic_DNA"/>
</dbReference>
<organism evidence="3">
    <name type="scientific">bioreactor metagenome</name>
    <dbReference type="NCBI Taxonomy" id="1076179"/>
    <lineage>
        <taxon>unclassified sequences</taxon>
        <taxon>metagenomes</taxon>
        <taxon>ecological metagenomes</taxon>
    </lineage>
</organism>
<evidence type="ECO:0000259" key="2">
    <source>
        <dbReference type="Pfam" id="PF02371"/>
    </source>
</evidence>
<gene>
    <name evidence="3" type="ORF">SDC9_22463</name>
</gene>
<dbReference type="GO" id="GO:0006313">
    <property type="term" value="P:DNA transposition"/>
    <property type="evidence" value="ECO:0007669"/>
    <property type="project" value="InterPro"/>
</dbReference>
<feature type="domain" description="Transposase IS110-like N-terminal" evidence="1">
    <location>
        <begin position="4"/>
        <end position="160"/>
    </location>
</feature>
<accession>A0A644UCB0</accession>